<feature type="domain" description="Aminotransferase class V" evidence="2">
    <location>
        <begin position="87"/>
        <end position="418"/>
    </location>
</feature>
<organism evidence="3 4">
    <name type="scientific">Marchantia polymorpha subsp. ruderalis</name>
    <dbReference type="NCBI Taxonomy" id="1480154"/>
    <lineage>
        <taxon>Eukaryota</taxon>
        <taxon>Viridiplantae</taxon>
        <taxon>Streptophyta</taxon>
        <taxon>Embryophyta</taxon>
        <taxon>Marchantiophyta</taxon>
        <taxon>Marchantiopsida</taxon>
        <taxon>Marchantiidae</taxon>
        <taxon>Marchantiales</taxon>
        <taxon>Marchantiaceae</taxon>
        <taxon>Marchantia</taxon>
    </lineage>
</organism>
<dbReference type="InterPro" id="IPR000192">
    <property type="entry name" value="Aminotrans_V_dom"/>
</dbReference>
<dbReference type="InterPro" id="IPR015421">
    <property type="entry name" value="PyrdxlP-dep_Trfase_major"/>
</dbReference>
<dbReference type="Gene3D" id="3.90.1150.10">
    <property type="entry name" value="Aspartate Aminotransferase, domain 1"/>
    <property type="match status" value="1"/>
</dbReference>
<comment type="caution">
    <text evidence="3">The sequence shown here is derived from an EMBL/GenBank/DDBJ whole genome shotgun (WGS) entry which is preliminary data.</text>
</comment>
<evidence type="ECO:0000259" key="2">
    <source>
        <dbReference type="Pfam" id="PF00266"/>
    </source>
</evidence>
<keyword evidence="1" id="KW-0663">Pyridoxal phosphate</keyword>
<dbReference type="PANTHER" id="PTHR43586">
    <property type="entry name" value="CYSTEINE DESULFURASE"/>
    <property type="match status" value="1"/>
</dbReference>
<reference evidence="3" key="1">
    <citation type="submission" date="2016-03" db="EMBL/GenBank/DDBJ databases">
        <title>Mechanisms controlling the formation of the plant cell surface in tip-growing cells are functionally conserved among land plants.</title>
        <authorList>
            <person name="Honkanen S."/>
            <person name="Jones V.A."/>
            <person name="Morieri G."/>
            <person name="Champion C."/>
            <person name="Hetherington A.J."/>
            <person name="Kelly S."/>
            <person name="Saint-Marcoux D."/>
            <person name="Proust H."/>
            <person name="Prescott H."/>
            <person name="Dolan L."/>
        </authorList>
    </citation>
    <scope>NUCLEOTIDE SEQUENCE [LARGE SCALE GENOMIC DNA]</scope>
    <source>
        <tissue evidence="3">Whole gametophyte</tissue>
    </source>
</reference>
<dbReference type="InterPro" id="IPR015424">
    <property type="entry name" value="PyrdxlP-dep_Trfase"/>
</dbReference>
<proteinExistence type="predicted"/>
<dbReference type="Proteomes" id="UP000077202">
    <property type="component" value="Unassembled WGS sequence"/>
</dbReference>
<protein>
    <recommendedName>
        <fullName evidence="2">Aminotransferase class V domain-containing protein</fullName>
    </recommendedName>
</protein>
<evidence type="ECO:0000313" key="4">
    <source>
        <dbReference type="Proteomes" id="UP000077202"/>
    </source>
</evidence>
<dbReference type="Gene3D" id="3.40.640.10">
    <property type="entry name" value="Type I PLP-dependent aspartate aminotransferase-like (Major domain)"/>
    <property type="match status" value="1"/>
</dbReference>
<accession>A0A176VKE5</accession>
<dbReference type="PANTHER" id="PTHR43586:SF8">
    <property type="entry name" value="CYSTEINE DESULFURASE 1, CHLOROPLASTIC"/>
    <property type="match status" value="1"/>
</dbReference>
<dbReference type="InterPro" id="IPR015422">
    <property type="entry name" value="PyrdxlP-dep_Trfase_small"/>
</dbReference>
<dbReference type="Pfam" id="PF00266">
    <property type="entry name" value="Aminotran_5"/>
    <property type="match status" value="1"/>
</dbReference>
<dbReference type="EMBL" id="LVLJ01003432">
    <property type="protein sequence ID" value="OAE21438.1"/>
    <property type="molecule type" value="Genomic_DNA"/>
</dbReference>
<evidence type="ECO:0000256" key="1">
    <source>
        <dbReference type="ARBA" id="ARBA00022898"/>
    </source>
</evidence>
<gene>
    <name evidence="3" type="ORF">AXG93_3506s1120</name>
</gene>
<evidence type="ECO:0000313" key="3">
    <source>
        <dbReference type="EMBL" id="OAE21438.1"/>
    </source>
</evidence>
<keyword evidence="4" id="KW-1185">Reference proteome</keyword>
<dbReference type="AlphaFoldDB" id="A0A176VKE5"/>
<dbReference type="SUPFAM" id="SSF53383">
    <property type="entry name" value="PLP-dependent transferases"/>
    <property type="match status" value="2"/>
</dbReference>
<sequence>MRIAKSFSSTALKPFKSKADKGGSTTHLWLHDIEATKSHEFPPYVEKTSSEQKLEWLRSQIIGNHIECPSPFGKRLISYADHTASGRSLLFIEKYIMQHLLPVYGNTHTDDSFVGQQTTHLVEEASAYVKRCLGGTERDAIFFCGTGTTAAIKRLQEIMGIAISSTLREQTLATIEKGMRWVVFVGPYEHHSNLLSWRQSLAEVVEIPLSEDGLISMDELRAALKNPLYEGRPKLGSFSACSNVTGIVTNTRTISKLLHAHGCFACFDFAASGPYVEIDMRSGQPDGYDAVFLSPHKFMGGPGTAGVLLMNKSLYLLGTGPPSTCGGGVVDFVNLDERKTIYYNEVEKREDAGTPGTIQKVRTALTFWVKEHIGTDLISSRETLLIDMAMSRFSCNPNIKIYGGTKAKRIAILSFTVYTTMGPAEDLFSGLFGSKGAGSPLLVADGRASPMRLLMKGGRRNALINSIKTHGSGNHPIKQFISLKKEQDAPRGKPLHGRFVTKLLNDLFGIQGRGGCSCAAPYAHSLMGISDELSLSIRDAMVEVRELVSLRSSMLRSLCLSETNGLTLFNGCRLQGWGCVKPGWARVSFAYYMTTEEFEFLVAAIEFIAEYGQRYLQFYDFDWKTGNWTFREEFRKLIEVAERYVFGKDKQHWWSGSDAPPSCFARPPLSTQALTGKLAPSLLSYLQLAQCIADFLPDQPPVRDMPQGLDPNLLTFRV</sequence>
<name>A0A176VKE5_MARPO</name>